<reference evidence="6" key="1">
    <citation type="submission" date="2013-08" db="EMBL/GenBank/DDBJ databases">
        <authorList>
            <person name="Mendez C."/>
            <person name="Richter M."/>
            <person name="Ferrer M."/>
            <person name="Sanchez J."/>
        </authorList>
    </citation>
    <scope>NUCLEOTIDE SEQUENCE</scope>
</reference>
<dbReference type="PANTHER" id="PTHR23309:SF51">
    <property type="entry name" value="3-HYDROXYACYL-COA DEHYDROGENASE-RELATED"/>
    <property type="match status" value="1"/>
</dbReference>
<evidence type="ECO:0000256" key="1">
    <source>
        <dbReference type="ARBA" id="ARBA00023002"/>
    </source>
</evidence>
<dbReference type="GO" id="GO:0016853">
    <property type="term" value="F:isomerase activity"/>
    <property type="evidence" value="ECO:0007669"/>
    <property type="project" value="UniProtKB-KW"/>
</dbReference>
<comment type="caution">
    <text evidence="6">The sequence shown here is derived from an EMBL/GenBank/DDBJ whole genome shotgun (WGS) entry which is preliminary data.</text>
</comment>
<dbReference type="GO" id="GO:0006631">
    <property type="term" value="P:fatty acid metabolic process"/>
    <property type="evidence" value="ECO:0007669"/>
    <property type="project" value="InterPro"/>
</dbReference>
<evidence type="ECO:0000256" key="2">
    <source>
        <dbReference type="ARBA" id="ARBA00023235"/>
    </source>
</evidence>
<dbReference type="GO" id="GO:0016491">
    <property type="term" value="F:oxidoreductase activity"/>
    <property type="evidence" value="ECO:0007669"/>
    <property type="project" value="UniProtKB-KW"/>
</dbReference>
<keyword evidence="1" id="KW-0560">Oxidoreductase</keyword>
<dbReference type="Pfam" id="PF02737">
    <property type="entry name" value="3HCDH_N"/>
    <property type="match status" value="1"/>
</dbReference>
<organism evidence="6">
    <name type="scientific">mine drainage metagenome</name>
    <dbReference type="NCBI Taxonomy" id="410659"/>
    <lineage>
        <taxon>unclassified sequences</taxon>
        <taxon>metagenomes</taxon>
        <taxon>ecological metagenomes</taxon>
    </lineage>
</organism>
<evidence type="ECO:0000256" key="4">
    <source>
        <dbReference type="ARBA" id="ARBA00023268"/>
    </source>
</evidence>
<feature type="non-terminal residue" evidence="6">
    <location>
        <position position="1"/>
    </location>
</feature>
<name>T0ZRQ6_9ZZZZ</name>
<proteinExistence type="predicted"/>
<dbReference type="FunFam" id="3.40.50.720:FF:000009">
    <property type="entry name" value="Fatty oxidation complex, alpha subunit"/>
    <property type="match status" value="1"/>
</dbReference>
<feature type="domain" description="3-hydroxyacyl-CoA dehydrogenase NAD binding" evidence="5">
    <location>
        <begin position="42"/>
        <end position="188"/>
    </location>
</feature>
<evidence type="ECO:0000313" key="6">
    <source>
        <dbReference type="EMBL" id="EQD31414.1"/>
    </source>
</evidence>
<keyword evidence="4" id="KW-0511">Multifunctional enzyme</keyword>
<dbReference type="EC" id="5.-.-.-" evidence="6"/>
<dbReference type="InterPro" id="IPR036291">
    <property type="entry name" value="NAD(P)-bd_dom_sf"/>
</dbReference>
<feature type="non-terminal residue" evidence="6">
    <location>
        <position position="188"/>
    </location>
</feature>
<keyword evidence="3" id="KW-0456">Lyase</keyword>
<dbReference type="GO" id="GO:0016829">
    <property type="term" value="F:lyase activity"/>
    <property type="evidence" value="ECO:0007669"/>
    <property type="project" value="UniProtKB-KW"/>
</dbReference>
<dbReference type="Gene3D" id="3.40.50.720">
    <property type="entry name" value="NAD(P)-binding Rossmann-like Domain"/>
    <property type="match status" value="1"/>
</dbReference>
<dbReference type="EMBL" id="AUZX01014726">
    <property type="protein sequence ID" value="EQD31414.1"/>
    <property type="molecule type" value="Genomic_DNA"/>
</dbReference>
<keyword evidence="2 6" id="KW-0413">Isomerase</keyword>
<evidence type="ECO:0000259" key="5">
    <source>
        <dbReference type="Pfam" id="PF02737"/>
    </source>
</evidence>
<gene>
    <name evidence="6" type="ORF">B1A_19953</name>
</gene>
<accession>T0ZRQ6</accession>
<dbReference type="InterPro" id="IPR006176">
    <property type="entry name" value="3-OHacyl-CoA_DH_NAD-bd"/>
</dbReference>
<reference evidence="6" key="2">
    <citation type="journal article" date="2014" name="ISME J.">
        <title>Microbial stratification in low pH oxic and suboxic macroscopic growths along an acid mine drainage.</title>
        <authorList>
            <person name="Mendez-Garcia C."/>
            <person name="Mesa V."/>
            <person name="Sprenger R.R."/>
            <person name="Richter M."/>
            <person name="Diez M.S."/>
            <person name="Solano J."/>
            <person name="Bargiela R."/>
            <person name="Golyshina O.V."/>
            <person name="Manteca A."/>
            <person name="Ramos J.L."/>
            <person name="Gallego J.R."/>
            <person name="Llorente I."/>
            <person name="Martins Dos Santos V.A."/>
            <person name="Jensen O.N."/>
            <person name="Pelaez A.I."/>
            <person name="Sanchez J."/>
            <person name="Ferrer M."/>
        </authorList>
    </citation>
    <scope>NUCLEOTIDE SEQUENCE</scope>
</reference>
<dbReference type="SUPFAM" id="SSF51735">
    <property type="entry name" value="NAD(P)-binding Rossmann-fold domains"/>
    <property type="match status" value="1"/>
</dbReference>
<protein>
    <submittedName>
        <fullName evidence="6">3-hydroxyacyl-CoA dehydrogenase NAD-binding protein</fullName>
        <ecNumber evidence="6">5.-.-.-</ecNumber>
    </submittedName>
</protein>
<dbReference type="GO" id="GO:0070403">
    <property type="term" value="F:NAD+ binding"/>
    <property type="evidence" value="ECO:0007669"/>
    <property type="project" value="InterPro"/>
</dbReference>
<dbReference type="AlphaFoldDB" id="T0ZRQ6"/>
<sequence>WYLECRESPQCKALMHVFHAERAARRVPQAGPQVAPLPIERVGVVGAGTMGAGIAVCFANAGIDVTLLDVSREAVALGLERVGALYGESVERGKLSGEQAEAARARIRGAVEYSALGDVDMAVEAVFEDPALKCQVFERLDRSTPPRAILASNTSTLDIDRLAACTSRPQQVVGTHFFSPAHVMKLME</sequence>
<dbReference type="PANTHER" id="PTHR23309">
    <property type="entry name" value="3-HYDROXYACYL-COA DEHYROGENASE"/>
    <property type="match status" value="1"/>
</dbReference>
<evidence type="ECO:0000256" key="3">
    <source>
        <dbReference type="ARBA" id="ARBA00023239"/>
    </source>
</evidence>